<dbReference type="Gene3D" id="3.30.450.20">
    <property type="entry name" value="PAS domain"/>
    <property type="match status" value="1"/>
</dbReference>
<dbReference type="SUPFAM" id="SSF55785">
    <property type="entry name" value="PYP-like sensor domain (PAS domain)"/>
    <property type="match status" value="2"/>
</dbReference>
<dbReference type="InterPro" id="IPR001789">
    <property type="entry name" value="Sig_transdc_resp-reg_receiver"/>
</dbReference>
<evidence type="ECO:0000259" key="5">
    <source>
        <dbReference type="PROSITE" id="PS50109"/>
    </source>
</evidence>
<dbReference type="PRINTS" id="PR00344">
    <property type="entry name" value="BCTRLSENSOR"/>
</dbReference>
<evidence type="ECO:0000259" key="6">
    <source>
        <dbReference type="PROSITE" id="PS50110"/>
    </source>
</evidence>
<dbReference type="Pfam" id="PF02518">
    <property type="entry name" value="HATPase_c"/>
    <property type="match status" value="1"/>
</dbReference>
<feature type="domain" description="Response regulatory" evidence="6">
    <location>
        <begin position="639"/>
        <end position="755"/>
    </location>
</feature>
<keyword evidence="9" id="KW-1185">Reference proteome</keyword>
<dbReference type="CDD" id="cd00130">
    <property type="entry name" value="PAS"/>
    <property type="match status" value="1"/>
</dbReference>
<proteinExistence type="predicted"/>
<dbReference type="Pfam" id="PF13188">
    <property type="entry name" value="PAS_8"/>
    <property type="match status" value="1"/>
</dbReference>
<dbReference type="InterPro" id="IPR011006">
    <property type="entry name" value="CheY-like_superfamily"/>
</dbReference>
<evidence type="ECO:0000256" key="3">
    <source>
        <dbReference type="ARBA" id="ARBA00022553"/>
    </source>
</evidence>
<protein>
    <recommendedName>
        <fullName evidence="2">histidine kinase</fullName>
        <ecNumber evidence="2">2.7.13.3</ecNumber>
    </recommendedName>
</protein>
<organism evidence="8 9">
    <name type="scientific">Comamonas brasiliensis</name>
    <dbReference type="NCBI Taxonomy" id="1812482"/>
    <lineage>
        <taxon>Bacteria</taxon>
        <taxon>Pseudomonadati</taxon>
        <taxon>Pseudomonadota</taxon>
        <taxon>Betaproteobacteria</taxon>
        <taxon>Burkholderiales</taxon>
        <taxon>Comamonadaceae</taxon>
        <taxon>Comamonas</taxon>
    </lineage>
</organism>
<dbReference type="InterPro" id="IPR005467">
    <property type="entry name" value="His_kinase_dom"/>
</dbReference>
<dbReference type="Gene3D" id="3.40.50.2300">
    <property type="match status" value="1"/>
</dbReference>
<dbReference type="InterPro" id="IPR004358">
    <property type="entry name" value="Sig_transdc_His_kin-like_C"/>
</dbReference>
<evidence type="ECO:0000256" key="4">
    <source>
        <dbReference type="PROSITE-ProRule" id="PRU00169"/>
    </source>
</evidence>
<comment type="catalytic activity">
    <reaction evidence="1">
        <text>ATP + protein L-histidine = ADP + protein N-phospho-L-histidine.</text>
        <dbReference type="EC" id="2.7.13.3"/>
    </reaction>
</comment>
<dbReference type="Proteomes" id="UP001647436">
    <property type="component" value="Unassembled WGS sequence"/>
</dbReference>
<dbReference type="Pfam" id="PF00072">
    <property type="entry name" value="Response_reg"/>
    <property type="match status" value="1"/>
</dbReference>
<keyword evidence="3 4" id="KW-0597">Phosphoprotein</keyword>
<dbReference type="PROSITE" id="PS50112">
    <property type="entry name" value="PAS"/>
    <property type="match status" value="1"/>
</dbReference>
<dbReference type="SUPFAM" id="SSF55874">
    <property type="entry name" value="ATPase domain of HSP90 chaperone/DNA topoisomerase II/histidine kinase"/>
    <property type="match status" value="1"/>
</dbReference>
<dbReference type="InterPro" id="IPR000014">
    <property type="entry name" value="PAS"/>
</dbReference>
<dbReference type="PROSITE" id="PS50110">
    <property type="entry name" value="RESPONSE_REGULATORY"/>
    <property type="match status" value="1"/>
</dbReference>
<dbReference type="InterPro" id="IPR035965">
    <property type="entry name" value="PAS-like_dom_sf"/>
</dbReference>
<comment type="caution">
    <text evidence="8">The sequence shown here is derived from an EMBL/GenBank/DDBJ whole genome shotgun (WGS) entry which is preliminary data.</text>
</comment>
<dbReference type="CDD" id="cd00082">
    <property type="entry name" value="HisKA"/>
    <property type="match status" value="1"/>
</dbReference>
<dbReference type="InterPro" id="IPR003661">
    <property type="entry name" value="HisK_dim/P_dom"/>
</dbReference>
<accession>A0ABS5LPI0</accession>
<keyword evidence="8" id="KW-0418">Kinase</keyword>
<feature type="domain" description="Histidine kinase" evidence="5">
    <location>
        <begin position="385"/>
        <end position="608"/>
    </location>
</feature>
<dbReference type="EMBL" id="JAANES010000001">
    <property type="protein sequence ID" value="MBS3018242.1"/>
    <property type="molecule type" value="Genomic_DNA"/>
</dbReference>
<dbReference type="InterPro" id="IPR003594">
    <property type="entry name" value="HATPase_dom"/>
</dbReference>
<dbReference type="Gene3D" id="3.30.565.10">
    <property type="entry name" value="Histidine kinase-like ATPase, C-terminal domain"/>
    <property type="match status" value="1"/>
</dbReference>
<evidence type="ECO:0000256" key="2">
    <source>
        <dbReference type="ARBA" id="ARBA00012438"/>
    </source>
</evidence>
<dbReference type="SUPFAM" id="SSF47384">
    <property type="entry name" value="Homodimeric domain of signal transducing histidine kinase"/>
    <property type="match status" value="1"/>
</dbReference>
<sequence>MVLNGPMMGNDPLFLGQEPGPAYTAGNSACFMSSSEPTPPPLLPVIDGGLPLHALLAPGAAPLGLNASTQPLVPDDEDPLQALVAELRNYQHELELQNEVLNYSQAVAESASERFETLFASIPLPLLVVDEYDMVVQANAMAHRAFQPTEKDRLLINFKPFVHFKDAERVTTAFEQAKALGRAEVHEVLFQITDEFELCGDLHVAGVVVPQQNGPATWQYLCAVVNQGPLLAERKALQERNQQLYASERRLESVINSALDAIICVDQYQRITVFNPTAAALFLCSPQDALGSPLERFLPDAARALAFSSLTTQAVLGEMTGLTMAGREIPMEISVSFEHHSSGDTTTIFARDLTSRNRAEAQRNALETQLRESHKMQAVGTMAGGIAHDFNNIVGAILGNVELAKVDSANNPAAMESLREIEKAGRRARDLVRQILTFSRNDLPERRPVQVQEVMSDTARLLRVTLPPSIELQVQESEELPPLMADPTQVEQALFNLCNNAMQAIGNQRGFIQMRAMRIAPDHYQCERLGLPVAEYLVFMVQDSGPGIDIVTQRRIFEPFFTTKPVGQGTGLGLSVVHGVMRTHGGAVDVHSELGQGSCFTLYFPLGEPSGSHPAQVPLRTDKPEAPLAEPVQATRASHVMYVDDDQALVFLFQRLLRRRGYEVSGFTDPREAMAALESEPQRFDLIVTDYNMPGFSGLDLLRQALQISPQLPVALASGYVTAEIEQAAIAAGARALIHKPNDVQEFCATVHELLNP</sequence>
<evidence type="ECO:0000256" key="1">
    <source>
        <dbReference type="ARBA" id="ARBA00000085"/>
    </source>
</evidence>
<dbReference type="SMART" id="SM00091">
    <property type="entry name" value="PAS"/>
    <property type="match status" value="2"/>
</dbReference>
<evidence type="ECO:0000259" key="7">
    <source>
        <dbReference type="PROSITE" id="PS50112"/>
    </source>
</evidence>
<feature type="domain" description="PAS" evidence="7">
    <location>
        <begin position="247"/>
        <end position="300"/>
    </location>
</feature>
<dbReference type="PANTHER" id="PTHR43065">
    <property type="entry name" value="SENSOR HISTIDINE KINASE"/>
    <property type="match status" value="1"/>
</dbReference>
<dbReference type="InterPro" id="IPR036097">
    <property type="entry name" value="HisK_dim/P_sf"/>
</dbReference>
<dbReference type="GO" id="GO:0004673">
    <property type="term" value="F:protein histidine kinase activity"/>
    <property type="evidence" value="ECO:0007669"/>
    <property type="project" value="UniProtKB-EC"/>
</dbReference>
<dbReference type="SUPFAM" id="SSF52172">
    <property type="entry name" value="CheY-like"/>
    <property type="match status" value="1"/>
</dbReference>
<feature type="modified residue" description="4-aspartylphosphate" evidence="4">
    <location>
        <position position="690"/>
    </location>
</feature>
<dbReference type="PROSITE" id="PS50109">
    <property type="entry name" value="HIS_KIN"/>
    <property type="match status" value="1"/>
</dbReference>
<dbReference type="NCBIfam" id="TIGR00229">
    <property type="entry name" value="sensory_box"/>
    <property type="match status" value="1"/>
</dbReference>
<name>A0ABS5LPI0_9BURK</name>
<dbReference type="Pfam" id="PF00512">
    <property type="entry name" value="HisKA"/>
    <property type="match status" value="1"/>
</dbReference>
<dbReference type="PANTHER" id="PTHR43065:SF42">
    <property type="entry name" value="TWO-COMPONENT SENSOR PPRA"/>
    <property type="match status" value="1"/>
</dbReference>
<evidence type="ECO:0000313" key="9">
    <source>
        <dbReference type="Proteomes" id="UP001647436"/>
    </source>
</evidence>
<evidence type="ECO:0000313" key="8">
    <source>
        <dbReference type="EMBL" id="MBS3018242.1"/>
    </source>
</evidence>
<dbReference type="Gene3D" id="1.10.287.130">
    <property type="match status" value="1"/>
</dbReference>
<gene>
    <name evidence="8" type="primary">rcsC_2</name>
    <name evidence="8" type="ORF">DJFAAGMI_00974</name>
</gene>
<dbReference type="SMART" id="SM00387">
    <property type="entry name" value="HATPase_c"/>
    <property type="match status" value="1"/>
</dbReference>
<dbReference type="InterPro" id="IPR013656">
    <property type="entry name" value="PAS_4"/>
</dbReference>
<dbReference type="InterPro" id="IPR036890">
    <property type="entry name" value="HATPase_C_sf"/>
</dbReference>
<dbReference type="SMART" id="SM00388">
    <property type="entry name" value="HisKA"/>
    <property type="match status" value="1"/>
</dbReference>
<reference evidence="8 9" key="1">
    <citation type="submission" date="2020-03" db="EMBL/GenBank/DDBJ databases">
        <title>The role of nitrogen metabolism on polyethylene biodegradation.</title>
        <authorList>
            <person name="Peixoto J."/>
            <person name="Vizzotto C.S."/>
            <person name="Ramos A."/>
            <person name="Alves G."/>
            <person name="Steindorff A."/>
            <person name="Kruger R."/>
        </authorList>
    </citation>
    <scope>NUCLEOTIDE SEQUENCE [LARGE SCALE GENOMIC DNA]</scope>
    <source>
        <strain evidence="8 9">PE63</strain>
    </source>
</reference>
<dbReference type="CDD" id="cd00156">
    <property type="entry name" value="REC"/>
    <property type="match status" value="1"/>
</dbReference>
<dbReference type="SMART" id="SM00448">
    <property type="entry name" value="REC"/>
    <property type="match status" value="1"/>
</dbReference>
<dbReference type="EC" id="2.7.13.3" evidence="2"/>
<keyword evidence="8" id="KW-0808">Transferase</keyword>
<dbReference type="Pfam" id="PF08448">
    <property type="entry name" value="PAS_4"/>
    <property type="match status" value="1"/>
</dbReference>